<dbReference type="InterPro" id="IPR032816">
    <property type="entry name" value="VTT_dom"/>
</dbReference>
<name>A0A1F8F2U4_9BACT</name>
<dbReference type="Pfam" id="PF09335">
    <property type="entry name" value="VTT_dom"/>
    <property type="match status" value="1"/>
</dbReference>
<evidence type="ECO:0000256" key="3">
    <source>
        <dbReference type="ARBA" id="ARBA00022692"/>
    </source>
</evidence>
<evidence type="ECO:0000313" key="8">
    <source>
        <dbReference type="EMBL" id="OGN06940.1"/>
    </source>
</evidence>
<gene>
    <name evidence="8" type="ORF">A2669_01735</name>
</gene>
<keyword evidence="3 6" id="KW-0812">Transmembrane</keyword>
<proteinExistence type="inferred from homology"/>
<evidence type="ECO:0000313" key="9">
    <source>
        <dbReference type="Proteomes" id="UP000177605"/>
    </source>
</evidence>
<sequence length="194" mass="22019">MAKGFRIKGRSIIFWVWFFAIIFALYLFFFKSDSVKAQFAQVVNLSLAWRSLIFFMLGVVRGFTFIPATYLILLGLAFLPPAAAYLIALAGVLVSSVGVYYFAEFLGLADFFERKHPKAILKLKTVMRENELPIVIGWSLIPFSPTDVMCYICGWLKIDIKKFVLGLLIGEGISAAVFVFIGRELVMFIFHKIF</sequence>
<keyword evidence="4 6" id="KW-1133">Transmembrane helix</keyword>
<comment type="subcellular location">
    <subcellularLocation>
        <location evidence="1 6">Cell membrane</location>
        <topology evidence="1 6">Multi-pass membrane protein</topology>
    </subcellularLocation>
</comment>
<evidence type="ECO:0000256" key="1">
    <source>
        <dbReference type="ARBA" id="ARBA00004651"/>
    </source>
</evidence>
<reference evidence="8 9" key="1">
    <citation type="journal article" date="2016" name="Nat. Commun.">
        <title>Thousands of microbial genomes shed light on interconnected biogeochemical processes in an aquifer system.</title>
        <authorList>
            <person name="Anantharaman K."/>
            <person name="Brown C.T."/>
            <person name="Hug L.A."/>
            <person name="Sharon I."/>
            <person name="Castelle C.J."/>
            <person name="Probst A.J."/>
            <person name="Thomas B.C."/>
            <person name="Singh A."/>
            <person name="Wilkins M.J."/>
            <person name="Karaoz U."/>
            <person name="Brodie E.L."/>
            <person name="Williams K.H."/>
            <person name="Hubbard S.S."/>
            <person name="Banfield J.F."/>
        </authorList>
    </citation>
    <scope>NUCLEOTIDE SEQUENCE [LARGE SCALE GENOMIC DNA]</scope>
</reference>
<dbReference type="EMBL" id="MGJM01000007">
    <property type="protein sequence ID" value="OGN06940.1"/>
    <property type="molecule type" value="Genomic_DNA"/>
</dbReference>
<evidence type="ECO:0000256" key="4">
    <source>
        <dbReference type="ARBA" id="ARBA00022989"/>
    </source>
</evidence>
<dbReference type="AlphaFoldDB" id="A0A1F8F2U4"/>
<accession>A0A1F8F2U4</accession>
<evidence type="ECO:0000256" key="6">
    <source>
        <dbReference type="RuleBase" id="RU366058"/>
    </source>
</evidence>
<feature type="domain" description="VTT" evidence="7">
    <location>
        <begin position="67"/>
        <end position="183"/>
    </location>
</feature>
<dbReference type="GO" id="GO:0005886">
    <property type="term" value="C:plasma membrane"/>
    <property type="evidence" value="ECO:0007669"/>
    <property type="project" value="UniProtKB-SubCell"/>
</dbReference>
<feature type="transmembrane region" description="Helical" evidence="6">
    <location>
        <begin position="83"/>
        <end position="103"/>
    </location>
</feature>
<feature type="transmembrane region" description="Helical" evidence="6">
    <location>
        <begin position="135"/>
        <end position="156"/>
    </location>
</feature>
<keyword evidence="2 6" id="KW-1003">Cell membrane</keyword>
<comment type="caution">
    <text evidence="8">The sequence shown here is derived from an EMBL/GenBank/DDBJ whole genome shotgun (WGS) entry which is preliminary data.</text>
</comment>
<keyword evidence="5 6" id="KW-0472">Membrane</keyword>
<comment type="similarity">
    <text evidence="6">Belongs to the TVP38/TMEM64 family.</text>
</comment>
<feature type="transmembrane region" description="Helical" evidence="6">
    <location>
        <begin position="12"/>
        <end position="29"/>
    </location>
</feature>
<organism evidence="8 9">
    <name type="scientific">Candidatus Yanofskybacteria bacterium RIFCSPHIGHO2_01_FULL_48_25b</name>
    <dbReference type="NCBI Taxonomy" id="1802672"/>
    <lineage>
        <taxon>Bacteria</taxon>
        <taxon>Candidatus Yanofskyibacteriota</taxon>
    </lineage>
</organism>
<evidence type="ECO:0000259" key="7">
    <source>
        <dbReference type="Pfam" id="PF09335"/>
    </source>
</evidence>
<dbReference type="PANTHER" id="PTHR12677">
    <property type="entry name" value="GOLGI APPARATUS MEMBRANE PROTEIN TVP38-RELATED"/>
    <property type="match status" value="1"/>
</dbReference>
<feature type="transmembrane region" description="Helical" evidence="6">
    <location>
        <begin position="163"/>
        <end position="182"/>
    </location>
</feature>
<dbReference type="Proteomes" id="UP000177605">
    <property type="component" value="Unassembled WGS sequence"/>
</dbReference>
<evidence type="ECO:0000256" key="2">
    <source>
        <dbReference type="ARBA" id="ARBA00022475"/>
    </source>
</evidence>
<evidence type="ECO:0000256" key="5">
    <source>
        <dbReference type="ARBA" id="ARBA00023136"/>
    </source>
</evidence>
<protein>
    <recommendedName>
        <fullName evidence="6">TVP38/TMEM64 family membrane protein</fullName>
    </recommendedName>
</protein>
<dbReference type="InterPro" id="IPR015414">
    <property type="entry name" value="TMEM64"/>
</dbReference>
<dbReference type="PANTHER" id="PTHR12677:SF59">
    <property type="entry name" value="GOLGI APPARATUS MEMBRANE PROTEIN TVP38-RELATED"/>
    <property type="match status" value="1"/>
</dbReference>
<feature type="transmembrane region" description="Helical" evidence="6">
    <location>
        <begin position="49"/>
        <end position="76"/>
    </location>
</feature>